<dbReference type="Pfam" id="PF01612">
    <property type="entry name" value="DNA_pol_A_exo1"/>
    <property type="match status" value="1"/>
</dbReference>
<dbReference type="InterPro" id="IPR002562">
    <property type="entry name" value="3'-5'_exonuclease_dom"/>
</dbReference>
<evidence type="ECO:0000259" key="6">
    <source>
        <dbReference type="PROSITE" id="PS50296"/>
    </source>
</evidence>
<organism evidence="7 8">
    <name type="scientific">Funneliformis geosporum</name>
    <dbReference type="NCBI Taxonomy" id="1117311"/>
    <lineage>
        <taxon>Eukaryota</taxon>
        <taxon>Fungi</taxon>
        <taxon>Fungi incertae sedis</taxon>
        <taxon>Mucoromycota</taxon>
        <taxon>Glomeromycotina</taxon>
        <taxon>Glomeromycetes</taxon>
        <taxon>Glomerales</taxon>
        <taxon>Glomeraceae</taxon>
        <taxon>Funneliformis</taxon>
    </lineage>
</organism>
<keyword evidence="1" id="KW-0813">Transport</keyword>
<keyword evidence="4" id="KW-0676">Redox-active center</keyword>
<reference evidence="7" key="1">
    <citation type="submission" date="2022-08" db="EMBL/GenBank/DDBJ databases">
        <authorList>
            <person name="Kallberg Y."/>
            <person name="Tangrot J."/>
            <person name="Rosling A."/>
        </authorList>
    </citation>
    <scope>NUCLEOTIDE SEQUENCE</scope>
    <source>
        <strain evidence="7">Wild A</strain>
    </source>
</reference>
<dbReference type="InterPro" id="IPR036397">
    <property type="entry name" value="RNaseH_sf"/>
</dbReference>
<dbReference type="GO" id="GO:0004362">
    <property type="term" value="F:glutathione-disulfide reductase (NADPH) activity"/>
    <property type="evidence" value="ECO:0007669"/>
    <property type="project" value="UniProtKB-ARBA"/>
</dbReference>
<dbReference type="InterPro" id="IPR012337">
    <property type="entry name" value="RNaseH-like_sf"/>
</dbReference>
<feature type="transmembrane region" description="Helical" evidence="5">
    <location>
        <begin position="20"/>
        <end position="40"/>
    </location>
</feature>
<evidence type="ECO:0000256" key="3">
    <source>
        <dbReference type="ARBA" id="ARBA00023157"/>
    </source>
</evidence>
<dbReference type="CDD" id="cd03419">
    <property type="entry name" value="GRX_GRXh_1_2_like"/>
    <property type="match status" value="1"/>
</dbReference>
<dbReference type="Gene3D" id="3.40.30.10">
    <property type="entry name" value="Glutaredoxin"/>
    <property type="match status" value="1"/>
</dbReference>
<dbReference type="SUPFAM" id="SSF52833">
    <property type="entry name" value="Thioredoxin-like"/>
    <property type="match status" value="1"/>
</dbReference>
<dbReference type="PANTHER" id="PTHR45694:SF18">
    <property type="entry name" value="GLUTAREDOXIN-1-RELATED"/>
    <property type="match status" value="1"/>
</dbReference>
<dbReference type="EMBL" id="CAMKVN010000034">
    <property type="protein sequence ID" value="CAI2162368.1"/>
    <property type="molecule type" value="Genomic_DNA"/>
</dbReference>
<dbReference type="GO" id="GO:0005796">
    <property type="term" value="C:Golgi lumen"/>
    <property type="evidence" value="ECO:0007669"/>
    <property type="project" value="UniProtKB-ARBA"/>
</dbReference>
<dbReference type="Gene3D" id="3.30.780.10">
    <property type="entry name" value="SUI1-like domain"/>
    <property type="match status" value="1"/>
</dbReference>
<dbReference type="InterPro" id="IPR002109">
    <property type="entry name" value="Glutaredoxin"/>
</dbReference>
<dbReference type="Pfam" id="PF01253">
    <property type="entry name" value="SUI1"/>
    <property type="match status" value="1"/>
</dbReference>
<keyword evidence="5" id="KW-1133">Transmembrane helix</keyword>
<evidence type="ECO:0000256" key="4">
    <source>
        <dbReference type="ARBA" id="ARBA00023284"/>
    </source>
</evidence>
<dbReference type="Proteomes" id="UP001153678">
    <property type="component" value="Unassembled WGS sequence"/>
</dbReference>
<gene>
    <name evidence="7" type="ORF">FWILDA_LOCUS521</name>
</gene>
<dbReference type="PANTHER" id="PTHR45694">
    <property type="entry name" value="GLUTAREDOXIN 2"/>
    <property type="match status" value="1"/>
</dbReference>
<dbReference type="InterPro" id="IPR014025">
    <property type="entry name" value="Glutaredoxin_subgr"/>
</dbReference>
<dbReference type="GO" id="GO:0006139">
    <property type="term" value="P:nucleobase-containing compound metabolic process"/>
    <property type="evidence" value="ECO:0007669"/>
    <property type="project" value="InterPro"/>
</dbReference>
<evidence type="ECO:0000256" key="2">
    <source>
        <dbReference type="ARBA" id="ARBA00022982"/>
    </source>
</evidence>
<name>A0A9W4SBB5_9GLOM</name>
<dbReference type="PRINTS" id="PR00160">
    <property type="entry name" value="GLUTAREDOXIN"/>
</dbReference>
<feature type="domain" description="SUI1" evidence="6">
    <location>
        <begin position="399"/>
        <end position="435"/>
    </location>
</feature>
<comment type="caution">
    <text evidence="7">The sequence shown here is derived from an EMBL/GenBank/DDBJ whole genome shotgun (WGS) entry which is preliminary data.</text>
</comment>
<dbReference type="InterPro" id="IPR011767">
    <property type="entry name" value="GLR_AS"/>
</dbReference>
<dbReference type="GO" id="GO:0034599">
    <property type="term" value="P:cellular response to oxidative stress"/>
    <property type="evidence" value="ECO:0007669"/>
    <property type="project" value="TreeGrafter"/>
</dbReference>
<evidence type="ECO:0000313" key="8">
    <source>
        <dbReference type="Proteomes" id="UP001153678"/>
    </source>
</evidence>
<dbReference type="InterPro" id="IPR036249">
    <property type="entry name" value="Thioredoxin-like_sf"/>
</dbReference>
<dbReference type="GO" id="GO:0005801">
    <property type="term" value="C:cis-Golgi network"/>
    <property type="evidence" value="ECO:0007669"/>
    <property type="project" value="UniProtKB-ARBA"/>
</dbReference>
<dbReference type="Gene3D" id="3.30.420.10">
    <property type="entry name" value="Ribonuclease H-like superfamily/Ribonuclease H"/>
    <property type="match status" value="1"/>
</dbReference>
<dbReference type="SUPFAM" id="SSF55159">
    <property type="entry name" value="eIF1-like"/>
    <property type="match status" value="1"/>
</dbReference>
<dbReference type="PROSITE" id="PS00195">
    <property type="entry name" value="GLUTAREDOXIN_1"/>
    <property type="match status" value="1"/>
</dbReference>
<dbReference type="Pfam" id="PF00462">
    <property type="entry name" value="Glutaredoxin"/>
    <property type="match status" value="1"/>
</dbReference>
<keyword evidence="3" id="KW-1015">Disulfide bond</keyword>
<dbReference type="GO" id="GO:0003743">
    <property type="term" value="F:translation initiation factor activity"/>
    <property type="evidence" value="ECO:0007669"/>
    <property type="project" value="InterPro"/>
</dbReference>
<dbReference type="OrthoDB" id="418495at2759"/>
<dbReference type="NCBIfam" id="TIGR02180">
    <property type="entry name" value="GRX_euk"/>
    <property type="match status" value="1"/>
</dbReference>
<evidence type="ECO:0000313" key="7">
    <source>
        <dbReference type="EMBL" id="CAI2162368.1"/>
    </source>
</evidence>
<dbReference type="SUPFAM" id="SSF53098">
    <property type="entry name" value="Ribonuclease H-like"/>
    <property type="match status" value="1"/>
</dbReference>
<dbReference type="PROSITE" id="PS51354">
    <property type="entry name" value="GLUTAREDOXIN_2"/>
    <property type="match status" value="1"/>
</dbReference>
<sequence>MAKYIAKDGTVREQRAVTRVVYDFLWSIYFFIFNFFRTLFSPSAAEILRGGNGFSSSSGGGSNRIRRIVKHEEKNVHDFLRVKYFRGCPKRTNAVFGGKFGLVTRGLKQKVLLNTQMKTEQTHNLPLLSYKNDSKYTLKYTKSSLEANEWLLENKSNVFGLDCEWRAFPKPSKVSILQLCDSSTIYLFHICYMPTFPAVLRSILEDKNVIKFGCNIQGDGTKIFKDYAIQSKSLAELSHLCVQVRTDMSTSPSSKKKIALFKMVEALVRTTKPRKVILSNWNNYYLDPSQIEYAATDAYVARQISILQDYKDDVYRKDIYSIKLHDIGKENQIRTVTKKLCEYCEDFSLIGKRSNTFGIEHVNRLFLTVIFMSEIQNLHSYDPFADTGEEDAGQPQGYIHIRIQQRNGRKTLTTVQGLPGEYDKKKLLKAFKKKLIAENPIMIFSKSYCPYCKKAKEIIKKLNKSYEAIELDIKSDGPAIQDYLAKKTQQRTVPNIFIGGKHVGGCDNLLAAESNGSLNQMIATL</sequence>
<dbReference type="FunFam" id="3.40.30.10:FF:000093">
    <property type="entry name" value="Glutaredoxin 2"/>
    <property type="match status" value="1"/>
</dbReference>
<evidence type="ECO:0000256" key="1">
    <source>
        <dbReference type="ARBA" id="ARBA00022448"/>
    </source>
</evidence>
<dbReference type="InterPro" id="IPR036877">
    <property type="entry name" value="SUI1_dom_sf"/>
</dbReference>
<dbReference type="CDD" id="cd06141">
    <property type="entry name" value="WRN_exo"/>
    <property type="match status" value="1"/>
</dbReference>
<protein>
    <submittedName>
        <fullName evidence="7">7375_t:CDS:1</fullName>
    </submittedName>
</protein>
<dbReference type="Pfam" id="PF10961">
    <property type="entry name" value="SelK_SelG"/>
    <property type="match status" value="1"/>
</dbReference>
<dbReference type="GO" id="GO:0008408">
    <property type="term" value="F:3'-5' exonuclease activity"/>
    <property type="evidence" value="ECO:0007669"/>
    <property type="project" value="InterPro"/>
</dbReference>
<keyword evidence="5" id="KW-0812">Transmembrane</keyword>
<keyword evidence="5" id="KW-0472">Membrane</keyword>
<evidence type="ECO:0000256" key="5">
    <source>
        <dbReference type="SAM" id="Phobius"/>
    </source>
</evidence>
<proteinExistence type="predicted"/>
<accession>A0A9W4SBB5</accession>
<keyword evidence="2" id="KW-0249">Electron transport</keyword>
<dbReference type="PROSITE" id="PS50296">
    <property type="entry name" value="SUI1"/>
    <property type="match status" value="1"/>
</dbReference>
<dbReference type="InterPro" id="IPR001950">
    <property type="entry name" value="SUI1"/>
</dbReference>
<dbReference type="AlphaFoldDB" id="A0A9W4SBB5"/>
<dbReference type="InterPro" id="IPR011899">
    <property type="entry name" value="Glutaredoxin_euk/vir"/>
</dbReference>
<dbReference type="InterPro" id="IPR024491">
    <property type="entry name" value="Se_SelK/SelG"/>
</dbReference>
<dbReference type="GO" id="GO:0003676">
    <property type="term" value="F:nucleic acid binding"/>
    <property type="evidence" value="ECO:0007669"/>
    <property type="project" value="InterPro"/>
</dbReference>
<keyword evidence="8" id="KW-1185">Reference proteome</keyword>